<evidence type="ECO:0000313" key="9">
    <source>
        <dbReference type="EMBL" id="RMY06563.1"/>
    </source>
</evidence>
<feature type="compositionally biased region" description="Polar residues" evidence="7">
    <location>
        <begin position="95"/>
        <end position="106"/>
    </location>
</feature>
<evidence type="ECO:0000259" key="8">
    <source>
        <dbReference type="PROSITE" id="PS51873"/>
    </source>
</evidence>
<gene>
    <name evidence="9" type="ORF">D0866_15037</name>
</gene>
<evidence type="ECO:0000256" key="5">
    <source>
        <dbReference type="ARBA" id="ARBA00022786"/>
    </source>
</evidence>
<feature type="domain" description="RING-type" evidence="8">
    <location>
        <begin position="173"/>
        <end position="368"/>
    </location>
</feature>
<dbReference type="GO" id="GO:0004842">
    <property type="term" value="F:ubiquitin-protein transferase activity"/>
    <property type="evidence" value="ECO:0007669"/>
    <property type="project" value="InterPro"/>
</dbReference>
<dbReference type="AlphaFoldDB" id="A0A3M6YU77"/>
<evidence type="ECO:0000256" key="4">
    <source>
        <dbReference type="ARBA" id="ARBA00022771"/>
    </source>
</evidence>
<comment type="caution">
    <text evidence="9">The sequence shown here is derived from an EMBL/GenBank/DDBJ whole genome shotgun (WGS) entry which is preliminary data.</text>
</comment>
<dbReference type="EMBL" id="QWIM01002904">
    <property type="protein sequence ID" value="RMY06563.1"/>
    <property type="molecule type" value="Genomic_DNA"/>
</dbReference>
<keyword evidence="6" id="KW-0862">Zinc</keyword>
<protein>
    <recommendedName>
        <fullName evidence="8">RING-type domain-containing protein</fullName>
    </recommendedName>
</protein>
<keyword evidence="3" id="KW-0677">Repeat</keyword>
<dbReference type="GO" id="GO:0008270">
    <property type="term" value="F:zinc ion binding"/>
    <property type="evidence" value="ECO:0007669"/>
    <property type="project" value="UniProtKB-KW"/>
</dbReference>
<proteinExistence type="predicted"/>
<feature type="compositionally biased region" description="Polar residues" evidence="7">
    <location>
        <begin position="350"/>
        <end position="359"/>
    </location>
</feature>
<accession>A0A3M6YU77</accession>
<name>A0A3M6YU77_HORWE</name>
<dbReference type="InterPro" id="IPR031127">
    <property type="entry name" value="E3_UB_ligase_RBR"/>
</dbReference>
<keyword evidence="4" id="KW-0863">Zinc-finger</keyword>
<organism evidence="9 10">
    <name type="scientific">Hortaea werneckii</name>
    <name type="common">Black yeast</name>
    <name type="synonym">Cladosporium werneckii</name>
    <dbReference type="NCBI Taxonomy" id="91943"/>
    <lineage>
        <taxon>Eukaryota</taxon>
        <taxon>Fungi</taxon>
        <taxon>Dikarya</taxon>
        <taxon>Ascomycota</taxon>
        <taxon>Pezizomycotina</taxon>
        <taxon>Dothideomycetes</taxon>
        <taxon>Dothideomycetidae</taxon>
        <taxon>Mycosphaerellales</taxon>
        <taxon>Teratosphaeriaceae</taxon>
        <taxon>Hortaea</taxon>
    </lineage>
</organism>
<keyword evidence="2" id="KW-0479">Metal-binding</keyword>
<feature type="region of interest" description="Disordered" evidence="7">
    <location>
        <begin position="350"/>
        <end position="409"/>
    </location>
</feature>
<evidence type="ECO:0000256" key="1">
    <source>
        <dbReference type="ARBA" id="ARBA00022679"/>
    </source>
</evidence>
<dbReference type="PROSITE" id="PS51873">
    <property type="entry name" value="TRIAD"/>
    <property type="match status" value="1"/>
</dbReference>
<dbReference type="CDD" id="cd20335">
    <property type="entry name" value="BRcat_RBR"/>
    <property type="match status" value="1"/>
</dbReference>
<evidence type="ECO:0000313" key="10">
    <source>
        <dbReference type="Proteomes" id="UP000276864"/>
    </source>
</evidence>
<keyword evidence="5" id="KW-0833">Ubl conjugation pathway</keyword>
<dbReference type="InterPro" id="IPR044066">
    <property type="entry name" value="TRIAD_supradom"/>
</dbReference>
<evidence type="ECO:0000256" key="3">
    <source>
        <dbReference type="ARBA" id="ARBA00022737"/>
    </source>
</evidence>
<dbReference type="GO" id="GO:0016567">
    <property type="term" value="P:protein ubiquitination"/>
    <property type="evidence" value="ECO:0007669"/>
    <property type="project" value="InterPro"/>
</dbReference>
<sequence length="510" mass="56625">MDLLFVELIIRLQLEHSQEMAGQSKGKQREGTFNDAELALRLYMEDIENTNTTLKDRKMAQSFAKSVMDDSELIEQVLKEEQQAATDREFAASLRNENGGTASFSRSDPPATAIKDPWQDNEILEKVAAIYMHTADMNYVATPALTADDDSDAETIAESSAWAASRPHKDKPKTGHCVACGDDKDFFDIARVPCKNKHEYCRECLVELFRLSLTDESLFPPRCDGAEIPLNYVRIFLPPDLAKDFEAKYPELSTSPTGCAAWIPKSLINDDTNISTCPKCDKTTCAMCKALSHSGDCPEDEALQQLISIANAEEWQRCSECKRFVELNTGCNHIRLFAPVRVAHAQPITRHTSTTSLPGNDTAHTEVQTTGTVPADPGLTPSPTHLEVEENHEHTSDAEQPELTHPSPPISIVTPTEDLTTPTETPIQELLRTPFQRHLRATRIEEVFQHLKAHHDCDHDCWRWVKGRHHISSSADSVTCELVIDVDGTGFDECADGGAVLAGEEGREGF</sequence>
<evidence type="ECO:0000256" key="2">
    <source>
        <dbReference type="ARBA" id="ARBA00022723"/>
    </source>
</evidence>
<dbReference type="Proteomes" id="UP000276864">
    <property type="component" value="Unassembled WGS sequence"/>
</dbReference>
<evidence type="ECO:0000256" key="7">
    <source>
        <dbReference type="SAM" id="MobiDB-lite"/>
    </source>
</evidence>
<evidence type="ECO:0000256" key="6">
    <source>
        <dbReference type="ARBA" id="ARBA00022833"/>
    </source>
</evidence>
<reference evidence="9 10" key="1">
    <citation type="journal article" date="2018" name="BMC Genomics">
        <title>Genomic evidence for intraspecific hybridization in a clonal and extremely halotolerant yeast.</title>
        <authorList>
            <person name="Gostincar C."/>
            <person name="Stajich J.E."/>
            <person name="Zupancic J."/>
            <person name="Zalar P."/>
            <person name="Gunde-Cimerman N."/>
        </authorList>
    </citation>
    <scope>NUCLEOTIDE SEQUENCE [LARGE SCALE GENOMIC DNA]</scope>
    <source>
        <strain evidence="9 10">EXF-6651</strain>
    </source>
</reference>
<keyword evidence="1" id="KW-0808">Transferase</keyword>
<feature type="region of interest" description="Disordered" evidence="7">
    <location>
        <begin position="95"/>
        <end position="115"/>
    </location>
</feature>
<dbReference type="PANTHER" id="PTHR11685">
    <property type="entry name" value="RBR FAMILY RING FINGER AND IBR DOMAIN-CONTAINING"/>
    <property type="match status" value="1"/>
</dbReference>
<feature type="compositionally biased region" description="Basic and acidic residues" evidence="7">
    <location>
        <begin position="386"/>
        <end position="397"/>
    </location>
</feature>